<keyword evidence="2" id="KW-0813">Transport</keyword>
<feature type="transmembrane region" description="Helical" evidence="10">
    <location>
        <begin position="6"/>
        <end position="25"/>
    </location>
</feature>
<keyword evidence="4 9" id="KW-0812">Transmembrane</keyword>
<keyword evidence="3" id="KW-1003">Cell membrane</keyword>
<dbReference type="PANTHER" id="PTHR12428">
    <property type="entry name" value="OXA1"/>
    <property type="match status" value="1"/>
</dbReference>
<dbReference type="GO" id="GO:0051205">
    <property type="term" value="P:protein insertion into membrane"/>
    <property type="evidence" value="ECO:0007669"/>
    <property type="project" value="TreeGrafter"/>
</dbReference>
<evidence type="ECO:0000256" key="4">
    <source>
        <dbReference type="ARBA" id="ARBA00022692"/>
    </source>
</evidence>
<reference evidence="12 13" key="1">
    <citation type="journal article" date="2016" name="Nat. Commun.">
        <title>Thousands of microbial genomes shed light on interconnected biogeochemical processes in an aquifer system.</title>
        <authorList>
            <person name="Anantharaman K."/>
            <person name="Brown C.T."/>
            <person name="Hug L.A."/>
            <person name="Sharon I."/>
            <person name="Castelle C.J."/>
            <person name="Probst A.J."/>
            <person name="Thomas B.C."/>
            <person name="Singh A."/>
            <person name="Wilkins M.J."/>
            <person name="Karaoz U."/>
            <person name="Brodie E.L."/>
            <person name="Williams K.H."/>
            <person name="Hubbard S.S."/>
            <person name="Banfield J.F."/>
        </authorList>
    </citation>
    <scope>NUCLEOTIDE SEQUENCE [LARGE SCALE GENOMIC DNA]</scope>
</reference>
<keyword evidence="6 10" id="KW-1133">Transmembrane helix</keyword>
<dbReference type="EMBL" id="MHHZ01000024">
    <property type="protein sequence ID" value="OGY40623.1"/>
    <property type="molecule type" value="Genomic_DNA"/>
</dbReference>
<gene>
    <name evidence="12" type="ORF">A2Y82_05260</name>
</gene>
<evidence type="ECO:0000313" key="13">
    <source>
        <dbReference type="Proteomes" id="UP000176498"/>
    </source>
</evidence>
<feature type="domain" description="Membrane insertase YidC/Oxa/ALB C-terminal" evidence="11">
    <location>
        <begin position="33"/>
        <end position="238"/>
    </location>
</feature>
<evidence type="ECO:0000256" key="7">
    <source>
        <dbReference type="ARBA" id="ARBA00023136"/>
    </source>
</evidence>
<dbReference type="CDD" id="cd20070">
    <property type="entry name" value="5TM_YidC_Alb3"/>
    <property type="match status" value="1"/>
</dbReference>
<sequence length="256" mass="29504">MSYLGYIYNLIFYQPLFNALVWLYNTMPGHDIGLAIAALTILIRVILFPLYYKSIKSQRALQQIQPKIDALRKQYKDNQEKMAKELMTLYKTENVNPFSSCLPLLIQLPFLIALYQVFIHGLNSQSMEMLYYFVSNPGTINTISLGFFDLLKPNIILAFLAGAAQFWQSKMMITKKPPLIKGKEIAGSSDEKMTAIMNKQIVYFMPIFTVIIGISMPAGLTLYWFLTTLLMALQQVWMFKKQRNDEPLNLNNELPE</sequence>
<evidence type="ECO:0000256" key="6">
    <source>
        <dbReference type="ARBA" id="ARBA00022989"/>
    </source>
</evidence>
<evidence type="ECO:0000256" key="8">
    <source>
        <dbReference type="ARBA" id="ARBA00023186"/>
    </source>
</evidence>
<feature type="transmembrane region" description="Helical" evidence="10">
    <location>
        <begin position="201"/>
        <end position="226"/>
    </location>
</feature>
<dbReference type="GO" id="GO:0032977">
    <property type="term" value="F:membrane insertase activity"/>
    <property type="evidence" value="ECO:0007669"/>
    <property type="project" value="InterPro"/>
</dbReference>
<evidence type="ECO:0000256" key="9">
    <source>
        <dbReference type="RuleBase" id="RU003945"/>
    </source>
</evidence>
<evidence type="ECO:0000256" key="1">
    <source>
        <dbReference type="ARBA" id="ARBA00004651"/>
    </source>
</evidence>
<dbReference type="Proteomes" id="UP000176498">
    <property type="component" value="Unassembled WGS sequence"/>
</dbReference>
<dbReference type="GO" id="GO:0015031">
    <property type="term" value="P:protein transport"/>
    <property type="evidence" value="ECO:0007669"/>
    <property type="project" value="UniProtKB-KW"/>
</dbReference>
<organism evidence="12 13">
    <name type="scientific">Candidatus Buchananbacteria bacterium RBG_13_36_9</name>
    <dbReference type="NCBI Taxonomy" id="1797530"/>
    <lineage>
        <taxon>Bacteria</taxon>
        <taxon>Candidatus Buchananiibacteriota</taxon>
    </lineage>
</organism>
<feature type="transmembrane region" description="Helical" evidence="10">
    <location>
        <begin position="97"/>
        <end position="118"/>
    </location>
</feature>
<keyword evidence="7 10" id="KW-0472">Membrane</keyword>
<keyword evidence="5" id="KW-0653">Protein transport</keyword>
<evidence type="ECO:0000256" key="10">
    <source>
        <dbReference type="SAM" id="Phobius"/>
    </source>
</evidence>
<dbReference type="InterPro" id="IPR001708">
    <property type="entry name" value="YidC/ALB3/OXA1/COX18"/>
</dbReference>
<feature type="transmembrane region" description="Helical" evidence="10">
    <location>
        <begin position="32"/>
        <end position="52"/>
    </location>
</feature>
<dbReference type="NCBIfam" id="TIGR03592">
    <property type="entry name" value="yidC_oxa1_cterm"/>
    <property type="match status" value="1"/>
</dbReference>
<dbReference type="GO" id="GO:0005886">
    <property type="term" value="C:plasma membrane"/>
    <property type="evidence" value="ECO:0007669"/>
    <property type="project" value="UniProtKB-SubCell"/>
</dbReference>
<proteinExistence type="inferred from homology"/>
<evidence type="ECO:0000313" key="12">
    <source>
        <dbReference type="EMBL" id="OGY40623.1"/>
    </source>
</evidence>
<protein>
    <recommendedName>
        <fullName evidence="11">Membrane insertase YidC/Oxa/ALB C-terminal domain-containing protein</fullName>
    </recommendedName>
</protein>
<accession>A0A1G1XKJ6</accession>
<comment type="subcellular location">
    <subcellularLocation>
        <location evidence="1">Cell membrane</location>
        <topology evidence="1">Multi-pass membrane protein</topology>
    </subcellularLocation>
    <subcellularLocation>
        <location evidence="9">Membrane</location>
        <topology evidence="9">Multi-pass membrane protein</topology>
    </subcellularLocation>
</comment>
<dbReference type="PANTHER" id="PTHR12428:SF65">
    <property type="entry name" value="CYTOCHROME C OXIDASE ASSEMBLY PROTEIN COX18, MITOCHONDRIAL"/>
    <property type="match status" value="1"/>
</dbReference>
<evidence type="ECO:0000259" key="11">
    <source>
        <dbReference type="Pfam" id="PF02096"/>
    </source>
</evidence>
<dbReference type="Pfam" id="PF02096">
    <property type="entry name" value="60KD_IMP"/>
    <property type="match status" value="1"/>
</dbReference>
<comment type="similarity">
    <text evidence="9">Belongs to the OXA1/ALB3/YidC family.</text>
</comment>
<name>A0A1G1XKJ6_9BACT</name>
<comment type="caution">
    <text evidence="12">The sequence shown here is derived from an EMBL/GenBank/DDBJ whole genome shotgun (WGS) entry which is preliminary data.</text>
</comment>
<evidence type="ECO:0000256" key="5">
    <source>
        <dbReference type="ARBA" id="ARBA00022927"/>
    </source>
</evidence>
<evidence type="ECO:0000256" key="2">
    <source>
        <dbReference type="ARBA" id="ARBA00022448"/>
    </source>
</evidence>
<evidence type="ECO:0000256" key="3">
    <source>
        <dbReference type="ARBA" id="ARBA00022475"/>
    </source>
</evidence>
<dbReference type="InterPro" id="IPR028055">
    <property type="entry name" value="YidC/Oxa/ALB_C"/>
</dbReference>
<dbReference type="InterPro" id="IPR047196">
    <property type="entry name" value="YidC_ALB_C"/>
</dbReference>
<dbReference type="AlphaFoldDB" id="A0A1G1XKJ6"/>
<keyword evidence="8" id="KW-0143">Chaperone</keyword>